<accession>A0A445DI78</accession>
<keyword evidence="3" id="KW-0862">Zinc</keyword>
<evidence type="ECO:0000259" key="6">
    <source>
        <dbReference type="PROSITE" id="PS51999"/>
    </source>
</evidence>
<evidence type="ECO:0000256" key="1">
    <source>
        <dbReference type="ARBA" id="ARBA00022723"/>
    </source>
</evidence>
<keyword evidence="8" id="KW-1185">Reference proteome</keyword>
<gene>
    <name evidence="7" type="ORF">Ahy_A04g020654</name>
</gene>
<dbReference type="GO" id="GO:0008270">
    <property type="term" value="F:zinc ion binding"/>
    <property type="evidence" value="ECO:0007669"/>
    <property type="project" value="UniProtKB-KW"/>
</dbReference>
<feature type="compositionally biased region" description="Basic and acidic residues" evidence="5">
    <location>
        <begin position="152"/>
        <end position="165"/>
    </location>
</feature>
<evidence type="ECO:0000313" key="7">
    <source>
        <dbReference type="EMBL" id="RYR62901.1"/>
    </source>
</evidence>
<comment type="caution">
    <text evidence="7">The sequence shown here is derived from an EMBL/GenBank/DDBJ whole genome shotgun (WGS) entry which is preliminary data.</text>
</comment>
<proteinExistence type="predicted"/>
<feature type="compositionally biased region" description="Polar residues" evidence="5">
    <location>
        <begin position="1"/>
        <end position="10"/>
    </location>
</feature>
<evidence type="ECO:0000256" key="4">
    <source>
        <dbReference type="PROSITE-ProRule" id="PRU01343"/>
    </source>
</evidence>
<dbReference type="Gramene" id="arahy.Tifrunner.gnm2.ann2.Ah04g140600.1">
    <property type="protein sequence ID" value="arahy.Tifrunner.gnm2.ann2.Ah04g140600.1-CDS"/>
    <property type="gene ID" value="arahy.Tifrunner.gnm2.ann2.Ah04g140600"/>
</dbReference>
<evidence type="ECO:0000256" key="5">
    <source>
        <dbReference type="SAM" id="MobiDB-lite"/>
    </source>
</evidence>
<dbReference type="InterPro" id="IPR010666">
    <property type="entry name" value="Znf_GRF"/>
</dbReference>
<keyword evidence="1" id="KW-0479">Metal-binding</keyword>
<evidence type="ECO:0000256" key="3">
    <source>
        <dbReference type="ARBA" id="ARBA00022833"/>
    </source>
</evidence>
<feature type="region of interest" description="Disordered" evidence="5">
    <location>
        <begin position="141"/>
        <end position="165"/>
    </location>
</feature>
<dbReference type="AlphaFoldDB" id="A0A445DI78"/>
<reference evidence="7 8" key="1">
    <citation type="submission" date="2019-01" db="EMBL/GenBank/DDBJ databases">
        <title>Sequencing of cultivated peanut Arachis hypogaea provides insights into genome evolution and oil improvement.</title>
        <authorList>
            <person name="Chen X."/>
        </authorList>
    </citation>
    <scope>NUCLEOTIDE SEQUENCE [LARGE SCALE GENOMIC DNA]</scope>
    <source>
        <strain evidence="8">cv. Fuhuasheng</strain>
        <tissue evidence="7">Leaves</tissue>
    </source>
</reference>
<evidence type="ECO:0000256" key="2">
    <source>
        <dbReference type="ARBA" id="ARBA00022771"/>
    </source>
</evidence>
<feature type="domain" description="GRF-type" evidence="6">
    <location>
        <begin position="46"/>
        <end position="89"/>
    </location>
</feature>
<dbReference type="SMR" id="A0A445DI78"/>
<dbReference type="Proteomes" id="UP000289738">
    <property type="component" value="Chromosome A04"/>
</dbReference>
<sequence length="165" mass="18365">MASDACSSNTRRSRGGDDGQQELKAGYATSCSLQPGDVKDGVAPKCFCGKYAICYMSKTNIHSNRLFFGCPLLKVTQLHCKFFIWVDDHIVRVRAVEPIKGLGDGKPNDVEEHSGLDNLIAHVEERIVNLEKLLNKKTREAELKKKKNRKATAREKEASSIKSND</sequence>
<dbReference type="PROSITE" id="PS51999">
    <property type="entry name" value="ZF_GRF"/>
    <property type="match status" value="1"/>
</dbReference>
<keyword evidence="2 4" id="KW-0863">Zinc-finger</keyword>
<feature type="region of interest" description="Disordered" evidence="5">
    <location>
        <begin position="1"/>
        <end position="21"/>
    </location>
</feature>
<dbReference type="EMBL" id="SDMP01000004">
    <property type="protein sequence ID" value="RYR62901.1"/>
    <property type="molecule type" value="Genomic_DNA"/>
</dbReference>
<organism evidence="7 8">
    <name type="scientific">Arachis hypogaea</name>
    <name type="common">Peanut</name>
    <dbReference type="NCBI Taxonomy" id="3818"/>
    <lineage>
        <taxon>Eukaryota</taxon>
        <taxon>Viridiplantae</taxon>
        <taxon>Streptophyta</taxon>
        <taxon>Embryophyta</taxon>
        <taxon>Tracheophyta</taxon>
        <taxon>Spermatophyta</taxon>
        <taxon>Magnoliopsida</taxon>
        <taxon>eudicotyledons</taxon>
        <taxon>Gunneridae</taxon>
        <taxon>Pentapetalae</taxon>
        <taxon>rosids</taxon>
        <taxon>fabids</taxon>
        <taxon>Fabales</taxon>
        <taxon>Fabaceae</taxon>
        <taxon>Papilionoideae</taxon>
        <taxon>50 kb inversion clade</taxon>
        <taxon>dalbergioids sensu lato</taxon>
        <taxon>Dalbergieae</taxon>
        <taxon>Pterocarpus clade</taxon>
        <taxon>Arachis</taxon>
    </lineage>
</organism>
<name>A0A445DI78_ARAHY</name>
<protein>
    <recommendedName>
        <fullName evidence="6">GRF-type domain-containing protein</fullName>
    </recommendedName>
</protein>
<evidence type="ECO:0000313" key="8">
    <source>
        <dbReference type="Proteomes" id="UP000289738"/>
    </source>
</evidence>